<dbReference type="AlphaFoldDB" id="A0A372GKV5"/>
<reference evidence="2 3" key="1">
    <citation type="submission" date="2018-08" db="EMBL/GenBank/DDBJ databases">
        <title>Actinomadura spongicola sp. nov., isolated from marine sponge Leucetta chagosensis.</title>
        <authorList>
            <person name="Li L."/>
            <person name="Lin H.W."/>
        </authorList>
    </citation>
    <scope>NUCLEOTIDE SEQUENCE [LARGE SCALE GENOMIC DNA]</scope>
    <source>
        <strain evidence="2 3">LHW52907</strain>
    </source>
</reference>
<feature type="transmembrane region" description="Helical" evidence="1">
    <location>
        <begin position="214"/>
        <end position="233"/>
    </location>
</feature>
<keyword evidence="1" id="KW-1133">Transmembrane helix</keyword>
<dbReference type="EMBL" id="QVNQ01000002">
    <property type="protein sequence ID" value="RFS86014.1"/>
    <property type="molecule type" value="Genomic_DNA"/>
</dbReference>
<gene>
    <name evidence="2" type="ORF">D0T12_05115</name>
</gene>
<feature type="transmembrane region" description="Helical" evidence="1">
    <location>
        <begin position="185"/>
        <end position="202"/>
    </location>
</feature>
<evidence type="ECO:0000256" key="1">
    <source>
        <dbReference type="SAM" id="Phobius"/>
    </source>
</evidence>
<proteinExistence type="predicted"/>
<feature type="transmembrane region" description="Helical" evidence="1">
    <location>
        <begin position="254"/>
        <end position="280"/>
    </location>
</feature>
<dbReference type="Proteomes" id="UP000262882">
    <property type="component" value="Unassembled WGS sequence"/>
</dbReference>
<evidence type="ECO:0008006" key="4">
    <source>
        <dbReference type="Google" id="ProtNLM"/>
    </source>
</evidence>
<evidence type="ECO:0000313" key="3">
    <source>
        <dbReference type="Proteomes" id="UP000262882"/>
    </source>
</evidence>
<organism evidence="2 3">
    <name type="scientific">Actinomadura spongiicola</name>
    <dbReference type="NCBI Taxonomy" id="2303421"/>
    <lineage>
        <taxon>Bacteria</taxon>
        <taxon>Bacillati</taxon>
        <taxon>Actinomycetota</taxon>
        <taxon>Actinomycetes</taxon>
        <taxon>Streptosporangiales</taxon>
        <taxon>Thermomonosporaceae</taxon>
        <taxon>Actinomadura</taxon>
    </lineage>
</organism>
<keyword evidence="1" id="KW-0472">Membrane</keyword>
<comment type="caution">
    <text evidence="2">The sequence shown here is derived from an EMBL/GenBank/DDBJ whole genome shotgun (WGS) entry which is preliminary data.</text>
</comment>
<accession>A0A372GKV5</accession>
<feature type="transmembrane region" description="Helical" evidence="1">
    <location>
        <begin position="87"/>
        <end position="110"/>
    </location>
</feature>
<sequence>MMRLRDGLFVLLAPLALVGWTVSALVSGGPHPLADADDNFGQSFEPFGGVVAGGWCLLAAFAFLVAGRSLTGPPSTWLARHRRGVCLAAAVVALIGLDHTLLMLLGYLPMLIGLLLTGNTGPLDDLASPGLGMQVAVAAGVIALLRVLRASSATATPENAAYDPTAVAAATDQTRRWTRIAMEAPLAYAVTRLLIFVEAPGFRNADFGSELRAAALGLAIVSIGGAVLTWGLTRPWGERFPRWMVGLSGRRVPVDLAVIPALIVAALILAASRAIVVGAIGADSEEWQELRETPLVGLPHLLWPLWGVALAKAALAYQRRRRLSERAFADPAPVTVH</sequence>
<feature type="transmembrane region" description="Helical" evidence="1">
    <location>
        <begin position="300"/>
        <end position="317"/>
    </location>
</feature>
<dbReference type="RefSeq" id="WP_147339390.1">
    <property type="nucleotide sequence ID" value="NZ_QVNQ01000002.1"/>
</dbReference>
<protein>
    <recommendedName>
        <fullName evidence="4">DUF3995 domain-containing protein</fullName>
    </recommendedName>
</protein>
<feature type="transmembrane region" description="Helical" evidence="1">
    <location>
        <begin position="130"/>
        <end position="148"/>
    </location>
</feature>
<keyword evidence="1" id="KW-0812">Transmembrane</keyword>
<dbReference type="OrthoDB" id="2717873at2"/>
<evidence type="ECO:0000313" key="2">
    <source>
        <dbReference type="EMBL" id="RFS86014.1"/>
    </source>
</evidence>
<keyword evidence="3" id="KW-1185">Reference proteome</keyword>
<name>A0A372GKV5_9ACTN</name>
<feature type="transmembrane region" description="Helical" evidence="1">
    <location>
        <begin position="48"/>
        <end position="66"/>
    </location>
</feature>